<proteinExistence type="predicted"/>
<sequence>MSIIRNRNRKGFLILYFYFHFYFYVFVFTLTSMVVFTHLFLRLFLFFIFTSISDIIILVFRPHLLLISQNISATISMLFFKKREKEKKKKKKNLCLFQKAVVGTFFKAGIFRIRVWFVFVVFYGCVSEIKILSDVFVLRLLLSV</sequence>
<keyword evidence="3" id="KW-1185">Reference proteome</keyword>
<evidence type="ECO:0000256" key="1">
    <source>
        <dbReference type="SAM" id="Phobius"/>
    </source>
</evidence>
<dbReference type="EMBL" id="JAWDKC010000020">
    <property type="protein sequence ID" value="MDV0445611.1"/>
    <property type="molecule type" value="Genomic_DNA"/>
</dbReference>
<gene>
    <name evidence="2" type="ORF">MmiAt1_11990</name>
</gene>
<organism evidence="2 3">
    <name type="scientific">Methanimicrococcus hacksteinii</name>
    <dbReference type="NCBI Taxonomy" id="3028293"/>
    <lineage>
        <taxon>Archaea</taxon>
        <taxon>Methanobacteriati</taxon>
        <taxon>Methanobacteriota</taxon>
        <taxon>Stenosarchaea group</taxon>
        <taxon>Methanomicrobia</taxon>
        <taxon>Methanosarcinales</taxon>
        <taxon>Methanosarcinaceae</taxon>
        <taxon>Methanimicrococcus</taxon>
    </lineage>
</organism>
<comment type="caution">
    <text evidence="2">The sequence shown here is derived from an EMBL/GenBank/DDBJ whole genome shotgun (WGS) entry which is preliminary data.</text>
</comment>
<keyword evidence="1" id="KW-1133">Transmembrane helix</keyword>
<feature type="transmembrane region" description="Helical" evidence="1">
    <location>
        <begin position="21"/>
        <end position="49"/>
    </location>
</feature>
<keyword evidence="1" id="KW-0472">Membrane</keyword>
<keyword evidence="1" id="KW-0812">Transmembrane</keyword>
<evidence type="ECO:0000313" key="3">
    <source>
        <dbReference type="Proteomes" id="UP001272052"/>
    </source>
</evidence>
<dbReference type="Proteomes" id="UP001272052">
    <property type="component" value="Unassembled WGS sequence"/>
</dbReference>
<accession>A0ABU3VR28</accession>
<feature type="transmembrane region" description="Helical" evidence="1">
    <location>
        <begin position="115"/>
        <end position="142"/>
    </location>
</feature>
<protein>
    <submittedName>
        <fullName evidence="2">Uncharacterized protein</fullName>
    </submittedName>
</protein>
<evidence type="ECO:0000313" key="2">
    <source>
        <dbReference type="EMBL" id="MDV0445611.1"/>
    </source>
</evidence>
<reference evidence="2 3" key="1">
    <citation type="submission" date="2023-06" db="EMBL/GenBank/DDBJ databases">
        <title>Genome sequence of Methanimicrococcus sp. At1.</title>
        <authorList>
            <person name="Protasov E."/>
            <person name="Platt K."/>
            <person name="Poehlein A."/>
            <person name="Daniel R."/>
            <person name="Brune A."/>
        </authorList>
    </citation>
    <scope>NUCLEOTIDE SEQUENCE [LARGE SCALE GENOMIC DNA]</scope>
    <source>
        <strain evidence="2 3">At1</strain>
    </source>
</reference>
<name>A0ABU3VR28_9EURY</name>